<dbReference type="OrthoDB" id="124725at2157"/>
<evidence type="ECO:0000313" key="3">
    <source>
        <dbReference type="EMBL" id="ELZ92649.1"/>
    </source>
</evidence>
<name>M0IB23_9EURY</name>
<gene>
    <name evidence="3" type="ORF">C441_10533</name>
</gene>
<feature type="compositionally biased region" description="Basic and acidic residues" evidence="1">
    <location>
        <begin position="78"/>
        <end position="87"/>
    </location>
</feature>
<dbReference type="AlphaFoldDB" id="M0IB23"/>
<accession>M0IB23</accession>
<evidence type="ECO:0000313" key="4">
    <source>
        <dbReference type="Proteomes" id="UP000011508"/>
    </source>
</evidence>
<feature type="compositionally biased region" description="Basic and acidic residues" evidence="1">
    <location>
        <begin position="55"/>
        <end position="65"/>
    </location>
</feature>
<feature type="region of interest" description="Disordered" evidence="1">
    <location>
        <begin position="55"/>
        <end position="106"/>
    </location>
</feature>
<sequence length="124" mass="13413">MSGCTARPHRHSGSDDGVDPEVGDITYYAPWGNLAIFYREFGYASGLVKLGHIEVREPNDSKTWTERPPSASNSRMGHRPDAGLSDRTRRRGPADPNAVASARTSAVRAVAVRIPVGASRADRP</sequence>
<dbReference type="EMBL" id="AOLM01000019">
    <property type="protein sequence ID" value="ELZ92649.1"/>
    <property type="molecule type" value="Genomic_DNA"/>
</dbReference>
<evidence type="ECO:0000256" key="1">
    <source>
        <dbReference type="SAM" id="MobiDB-lite"/>
    </source>
</evidence>
<dbReference type="Pfam" id="PF18050">
    <property type="entry name" value="Cyclophil_like2"/>
    <property type="match status" value="1"/>
</dbReference>
<feature type="domain" description="Cyclophilin-like" evidence="2">
    <location>
        <begin position="12"/>
        <end position="54"/>
    </location>
</feature>
<dbReference type="SUPFAM" id="SSF50891">
    <property type="entry name" value="Cyclophilin-like"/>
    <property type="match status" value="1"/>
</dbReference>
<protein>
    <recommendedName>
        <fullName evidence="2">Cyclophilin-like domain-containing protein</fullName>
    </recommendedName>
</protein>
<feature type="region of interest" description="Disordered" evidence="1">
    <location>
        <begin position="1"/>
        <end position="22"/>
    </location>
</feature>
<comment type="caution">
    <text evidence="3">The sequence shown here is derived from an EMBL/GenBank/DDBJ whole genome shotgun (WGS) entry which is preliminary data.</text>
</comment>
<evidence type="ECO:0000259" key="2">
    <source>
        <dbReference type="Pfam" id="PF18050"/>
    </source>
</evidence>
<organism evidence="3 4">
    <name type="scientific">Haloferax sulfurifontis ATCC BAA-897</name>
    <dbReference type="NCBI Taxonomy" id="662480"/>
    <lineage>
        <taxon>Archaea</taxon>
        <taxon>Methanobacteriati</taxon>
        <taxon>Methanobacteriota</taxon>
        <taxon>Stenosarchaea group</taxon>
        <taxon>Halobacteria</taxon>
        <taxon>Halobacteriales</taxon>
        <taxon>Haloferacaceae</taxon>
        <taxon>Haloferax</taxon>
    </lineage>
</organism>
<keyword evidence="4" id="KW-1185">Reference proteome</keyword>
<reference evidence="3 4" key="1">
    <citation type="journal article" date="2014" name="PLoS Genet.">
        <title>Phylogenetically driven sequencing of extremely halophilic archaea reveals strategies for static and dynamic osmo-response.</title>
        <authorList>
            <person name="Becker E.A."/>
            <person name="Seitzer P.M."/>
            <person name="Tritt A."/>
            <person name="Larsen D."/>
            <person name="Krusor M."/>
            <person name="Yao A.I."/>
            <person name="Wu D."/>
            <person name="Madern D."/>
            <person name="Eisen J.A."/>
            <person name="Darling A.E."/>
            <person name="Facciotti M.T."/>
        </authorList>
    </citation>
    <scope>NUCLEOTIDE SEQUENCE [LARGE SCALE GENOMIC DNA]</scope>
    <source>
        <strain evidence="3 4">ATCC BAA-897</strain>
    </source>
</reference>
<dbReference type="RefSeq" id="WP_007275029.1">
    <property type="nucleotide sequence ID" value="NZ_AOLM01000019.1"/>
</dbReference>
<dbReference type="Proteomes" id="UP000011508">
    <property type="component" value="Unassembled WGS sequence"/>
</dbReference>
<proteinExistence type="predicted"/>
<dbReference type="InterPro" id="IPR041183">
    <property type="entry name" value="Cyclophilin-like"/>
</dbReference>
<dbReference type="InterPro" id="IPR029000">
    <property type="entry name" value="Cyclophilin-like_dom_sf"/>
</dbReference>